<gene>
    <name evidence="1" type="ORF">Tco_1017988</name>
</gene>
<organism evidence="1 2">
    <name type="scientific">Tanacetum coccineum</name>
    <dbReference type="NCBI Taxonomy" id="301880"/>
    <lineage>
        <taxon>Eukaryota</taxon>
        <taxon>Viridiplantae</taxon>
        <taxon>Streptophyta</taxon>
        <taxon>Embryophyta</taxon>
        <taxon>Tracheophyta</taxon>
        <taxon>Spermatophyta</taxon>
        <taxon>Magnoliopsida</taxon>
        <taxon>eudicotyledons</taxon>
        <taxon>Gunneridae</taxon>
        <taxon>Pentapetalae</taxon>
        <taxon>asterids</taxon>
        <taxon>campanulids</taxon>
        <taxon>Asterales</taxon>
        <taxon>Asteraceae</taxon>
        <taxon>Asteroideae</taxon>
        <taxon>Anthemideae</taxon>
        <taxon>Anthemidinae</taxon>
        <taxon>Tanacetum</taxon>
    </lineage>
</organism>
<keyword evidence="2" id="KW-1185">Reference proteome</keyword>
<evidence type="ECO:0000313" key="2">
    <source>
        <dbReference type="Proteomes" id="UP001151760"/>
    </source>
</evidence>
<evidence type="ECO:0008006" key="3">
    <source>
        <dbReference type="Google" id="ProtNLM"/>
    </source>
</evidence>
<comment type="caution">
    <text evidence="1">The sequence shown here is derived from an EMBL/GenBank/DDBJ whole genome shotgun (WGS) entry which is preliminary data.</text>
</comment>
<dbReference type="EMBL" id="BQNB010017720">
    <property type="protein sequence ID" value="GJT66508.1"/>
    <property type="molecule type" value="Genomic_DNA"/>
</dbReference>
<sequence length="473" mass="53912">MTTLAEHMIVAGTENRPPMFDKTMYNSWQSRMLLYIKGKKNSTMMLESIENGPLIYPTIEENGQIPKDIWDRVKLLMQGTELSYQERECKLYSEFDTFTSIKGESLHEYYLRFAQLINDMHTIGMTMQQVQVNTKFLNALQLEWSKFVTDVKLAKNIYLNPLALVANYQTQTNSSQYPQQISSIPQTTHSSLPYSPTYEAPHYPQPYQQGFQTQLNHTPLSVPQNAYHTPLISQQLQAMFPQLDSRLVVPSFLPTDDPIACLNKAMEFMSTVMASRFPSTNNQLRTSSILRNQATIQDGSVTVQQVQGRHSQSFAGIGTTGMLRALREILLQAQEAGQVLDEEKFAFLGDPRVTDVQVTQTTIPLNVAFQTDDLDAYDSDFDDISSAKAVLMANLSSYDSDILSEVPHHDTYQNDDMINQSVQETQCFEQSLIDYVLDNEITSDSNIISYEHICNKRKMQLFKILTLLHNKIL</sequence>
<proteinExistence type="predicted"/>
<name>A0ABQ5FT20_9ASTR</name>
<protein>
    <recommendedName>
        <fullName evidence="3">Integrase, catalytic region, zinc finger, CCHC-type, peptidase aspartic, catalytic</fullName>
    </recommendedName>
</protein>
<reference evidence="1" key="1">
    <citation type="journal article" date="2022" name="Int. J. Mol. Sci.">
        <title>Draft Genome of Tanacetum Coccineum: Genomic Comparison of Closely Related Tanacetum-Family Plants.</title>
        <authorList>
            <person name="Yamashiro T."/>
            <person name="Shiraishi A."/>
            <person name="Nakayama K."/>
            <person name="Satake H."/>
        </authorList>
    </citation>
    <scope>NUCLEOTIDE SEQUENCE</scope>
</reference>
<reference evidence="1" key="2">
    <citation type="submission" date="2022-01" db="EMBL/GenBank/DDBJ databases">
        <authorList>
            <person name="Yamashiro T."/>
            <person name="Shiraishi A."/>
            <person name="Satake H."/>
            <person name="Nakayama K."/>
        </authorList>
    </citation>
    <scope>NUCLEOTIDE SEQUENCE</scope>
</reference>
<accession>A0ABQ5FT20</accession>
<dbReference type="Proteomes" id="UP001151760">
    <property type="component" value="Unassembled WGS sequence"/>
</dbReference>
<evidence type="ECO:0000313" key="1">
    <source>
        <dbReference type="EMBL" id="GJT66508.1"/>
    </source>
</evidence>